<dbReference type="Proteomes" id="UP001054252">
    <property type="component" value="Unassembled WGS sequence"/>
</dbReference>
<dbReference type="EMBL" id="BPVZ01000048">
    <property type="protein sequence ID" value="GKV17748.1"/>
    <property type="molecule type" value="Genomic_DNA"/>
</dbReference>
<feature type="compositionally biased region" description="Basic and acidic residues" evidence="1">
    <location>
        <begin position="30"/>
        <end position="41"/>
    </location>
</feature>
<evidence type="ECO:0000313" key="3">
    <source>
        <dbReference type="Proteomes" id="UP001054252"/>
    </source>
</evidence>
<evidence type="ECO:0000256" key="1">
    <source>
        <dbReference type="SAM" id="MobiDB-lite"/>
    </source>
</evidence>
<gene>
    <name evidence="2" type="ORF">SLEP1_g28210</name>
</gene>
<accession>A0AAV5K2N4</accession>
<comment type="caution">
    <text evidence="2">The sequence shown here is derived from an EMBL/GenBank/DDBJ whole genome shotgun (WGS) entry which is preliminary data.</text>
</comment>
<proteinExistence type="predicted"/>
<feature type="compositionally biased region" description="Basic and acidic residues" evidence="1">
    <location>
        <begin position="70"/>
        <end position="83"/>
    </location>
</feature>
<sequence>MIGLLAPRSDKTQTKHKKQKESRAKATNRATKEPSDHRKWSPDIGTRLTGSTMLEKPSGCSSIKNSRSPEVYEHSNRARSGEV</sequence>
<feature type="compositionally biased region" description="Polar residues" evidence="1">
    <location>
        <begin position="59"/>
        <end position="68"/>
    </location>
</feature>
<keyword evidence="3" id="KW-1185">Reference proteome</keyword>
<protein>
    <submittedName>
        <fullName evidence="2">Uncharacterized protein</fullName>
    </submittedName>
</protein>
<organism evidence="2 3">
    <name type="scientific">Rubroshorea leprosula</name>
    <dbReference type="NCBI Taxonomy" id="152421"/>
    <lineage>
        <taxon>Eukaryota</taxon>
        <taxon>Viridiplantae</taxon>
        <taxon>Streptophyta</taxon>
        <taxon>Embryophyta</taxon>
        <taxon>Tracheophyta</taxon>
        <taxon>Spermatophyta</taxon>
        <taxon>Magnoliopsida</taxon>
        <taxon>eudicotyledons</taxon>
        <taxon>Gunneridae</taxon>
        <taxon>Pentapetalae</taxon>
        <taxon>rosids</taxon>
        <taxon>malvids</taxon>
        <taxon>Malvales</taxon>
        <taxon>Dipterocarpaceae</taxon>
        <taxon>Rubroshorea</taxon>
    </lineage>
</organism>
<feature type="region of interest" description="Disordered" evidence="1">
    <location>
        <begin position="1"/>
        <end position="83"/>
    </location>
</feature>
<dbReference type="AlphaFoldDB" id="A0AAV5K2N4"/>
<reference evidence="2 3" key="1">
    <citation type="journal article" date="2021" name="Commun. Biol.">
        <title>The genome of Shorea leprosula (Dipterocarpaceae) highlights the ecological relevance of drought in aseasonal tropical rainforests.</title>
        <authorList>
            <person name="Ng K.K.S."/>
            <person name="Kobayashi M.J."/>
            <person name="Fawcett J.A."/>
            <person name="Hatakeyama M."/>
            <person name="Paape T."/>
            <person name="Ng C.H."/>
            <person name="Ang C.C."/>
            <person name="Tnah L.H."/>
            <person name="Lee C.T."/>
            <person name="Nishiyama T."/>
            <person name="Sese J."/>
            <person name="O'Brien M.J."/>
            <person name="Copetti D."/>
            <person name="Mohd Noor M.I."/>
            <person name="Ong R.C."/>
            <person name="Putra M."/>
            <person name="Sireger I.Z."/>
            <person name="Indrioko S."/>
            <person name="Kosugi Y."/>
            <person name="Izuno A."/>
            <person name="Isagi Y."/>
            <person name="Lee S.L."/>
            <person name="Shimizu K.K."/>
        </authorList>
    </citation>
    <scope>NUCLEOTIDE SEQUENCE [LARGE SCALE GENOMIC DNA]</scope>
    <source>
        <strain evidence="2">214</strain>
    </source>
</reference>
<evidence type="ECO:0000313" key="2">
    <source>
        <dbReference type="EMBL" id="GKV17748.1"/>
    </source>
</evidence>
<name>A0AAV5K2N4_9ROSI</name>